<proteinExistence type="predicted"/>
<dbReference type="Proteomes" id="UP000029981">
    <property type="component" value="Chromosome 5"/>
</dbReference>
<keyword evidence="2" id="KW-0689">Ribosomal protein</keyword>
<evidence type="ECO:0000259" key="1">
    <source>
        <dbReference type="SMART" id="SM01383"/>
    </source>
</evidence>
<dbReference type="Gene3D" id="2.40.50.140">
    <property type="entry name" value="Nucleic acid-binding proteins"/>
    <property type="match status" value="1"/>
</dbReference>
<sequence>MVRLSFDGIHLRIPLNGIHRDHVFIYRLPSTWINQKFDSYWNCPYPVHPLEPYHIPDIYGRVVTVEYDPNRNAYICLIHYGDGEKRYILHPIETIIGDTIISSTEVPINTF</sequence>
<accession>A0A0A0KP49</accession>
<evidence type="ECO:0000313" key="3">
    <source>
        <dbReference type="Proteomes" id="UP000029981"/>
    </source>
</evidence>
<reference evidence="2 3" key="1">
    <citation type="journal article" date="2009" name="Nat. Genet.">
        <title>The genome of the cucumber, Cucumis sativus L.</title>
        <authorList>
            <person name="Huang S."/>
            <person name="Li R."/>
            <person name="Zhang Z."/>
            <person name="Li L."/>
            <person name="Gu X."/>
            <person name="Fan W."/>
            <person name="Lucas W.J."/>
            <person name="Wang X."/>
            <person name="Xie B."/>
            <person name="Ni P."/>
            <person name="Ren Y."/>
            <person name="Zhu H."/>
            <person name="Li J."/>
            <person name="Lin K."/>
            <person name="Jin W."/>
            <person name="Fei Z."/>
            <person name="Li G."/>
            <person name="Staub J."/>
            <person name="Kilian A."/>
            <person name="van der Vossen E.A."/>
            <person name="Wu Y."/>
            <person name="Guo J."/>
            <person name="He J."/>
            <person name="Jia Z."/>
            <person name="Ren Y."/>
            <person name="Tian G."/>
            <person name="Lu Y."/>
            <person name="Ruan J."/>
            <person name="Qian W."/>
            <person name="Wang M."/>
            <person name="Huang Q."/>
            <person name="Li B."/>
            <person name="Xuan Z."/>
            <person name="Cao J."/>
            <person name="Asan"/>
            <person name="Wu Z."/>
            <person name="Zhang J."/>
            <person name="Cai Q."/>
            <person name="Bai Y."/>
            <person name="Zhao B."/>
            <person name="Han Y."/>
            <person name="Li Y."/>
            <person name="Li X."/>
            <person name="Wang S."/>
            <person name="Shi Q."/>
            <person name="Liu S."/>
            <person name="Cho W.K."/>
            <person name="Kim J.Y."/>
            <person name="Xu Y."/>
            <person name="Heller-Uszynska K."/>
            <person name="Miao H."/>
            <person name="Cheng Z."/>
            <person name="Zhang S."/>
            <person name="Wu J."/>
            <person name="Yang Y."/>
            <person name="Kang H."/>
            <person name="Li M."/>
            <person name="Liang H."/>
            <person name="Ren X."/>
            <person name="Shi Z."/>
            <person name="Wen M."/>
            <person name="Jian M."/>
            <person name="Yang H."/>
            <person name="Zhang G."/>
            <person name="Yang Z."/>
            <person name="Chen R."/>
            <person name="Liu S."/>
            <person name="Li J."/>
            <person name="Ma L."/>
            <person name="Liu H."/>
            <person name="Zhou Y."/>
            <person name="Zhao J."/>
            <person name="Fang X."/>
            <person name="Li G."/>
            <person name="Fang L."/>
            <person name="Li Y."/>
            <person name="Liu D."/>
            <person name="Zheng H."/>
            <person name="Zhang Y."/>
            <person name="Qin N."/>
            <person name="Li Z."/>
            <person name="Yang G."/>
            <person name="Yang S."/>
            <person name="Bolund L."/>
            <person name="Kristiansen K."/>
            <person name="Zheng H."/>
            <person name="Li S."/>
            <person name="Zhang X."/>
            <person name="Yang H."/>
            <person name="Wang J."/>
            <person name="Sun R."/>
            <person name="Zhang B."/>
            <person name="Jiang S."/>
            <person name="Wang J."/>
            <person name="Du Y."/>
            <person name="Li S."/>
        </authorList>
    </citation>
    <scope>NUCLEOTIDE SEQUENCE [LARGE SCALE GENOMIC DNA]</scope>
    <source>
        <strain evidence="3">cv. 9930</strain>
    </source>
</reference>
<dbReference type="SUPFAM" id="SSF50249">
    <property type="entry name" value="Nucleic acid-binding proteins"/>
    <property type="match status" value="1"/>
</dbReference>
<feature type="domain" description="Large ribosomal subunit protein uL2 RNA-binding" evidence="1">
    <location>
        <begin position="38"/>
        <end position="102"/>
    </location>
</feature>
<reference evidence="2 3" key="3">
    <citation type="journal article" date="2010" name="BMC Genomics">
        <title>Transcriptome sequencing and comparative analysis of cucumber flowers with different sex types.</title>
        <authorList>
            <person name="Guo S."/>
            <person name="Zheng Y."/>
            <person name="Joung J.G."/>
            <person name="Liu S."/>
            <person name="Zhang Z."/>
            <person name="Crasta O.R."/>
            <person name="Sobral B.W."/>
            <person name="Xu Y."/>
            <person name="Huang S."/>
            <person name="Fei Z."/>
        </authorList>
    </citation>
    <scope>NUCLEOTIDE SEQUENCE [LARGE SCALE GENOMIC DNA]</scope>
    <source>
        <strain evidence="3">cv. 9930</strain>
    </source>
</reference>
<evidence type="ECO:0000313" key="2">
    <source>
        <dbReference type="EMBL" id="KGN51388.1"/>
    </source>
</evidence>
<reference evidence="2 3" key="2">
    <citation type="journal article" date="2009" name="PLoS ONE">
        <title>An integrated genetic and cytogenetic map of the cucumber genome.</title>
        <authorList>
            <person name="Ren Y."/>
            <person name="Zhang Z."/>
            <person name="Liu J."/>
            <person name="Staub J.E."/>
            <person name="Han Y."/>
            <person name="Cheng Z."/>
            <person name="Li X."/>
            <person name="Lu J."/>
            <person name="Miao H."/>
            <person name="Kang H."/>
            <person name="Xie B."/>
            <person name="Gu X."/>
            <person name="Wang X."/>
            <person name="Du Y."/>
            <person name="Jin W."/>
            <person name="Huang S."/>
        </authorList>
    </citation>
    <scope>NUCLEOTIDE SEQUENCE [LARGE SCALE GENOMIC DNA]</scope>
    <source>
        <strain evidence="3">cv. 9930</strain>
    </source>
</reference>
<protein>
    <submittedName>
        <fullName evidence="2">Ribosomal protein L2</fullName>
    </submittedName>
</protein>
<keyword evidence="2" id="KW-0687">Ribonucleoprotein</keyword>
<dbReference type="STRING" id="3659.A0A0A0KP49"/>
<dbReference type="InterPro" id="IPR012340">
    <property type="entry name" value="NA-bd_OB-fold"/>
</dbReference>
<dbReference type="GO" id="GO:0005840">
    <property type="term" value="C:ribosome"/>
    <property type="evidence" value="ECO:0007669"/>
    <property type="project" value="UniProtKB-KW"/>
</dbReference>
<dbReference type="EMBL" id="CM002926">
    <property type="protein sequence ID" value="KGN51388.1"/>
    <property type="molecule type" value="Genomic_DNA"/>
</dbReference>
<dbReference type="Pfam" id="PF00181">
    <property type="entry name" value="Ribosomal_L2_N"/>
    <property type="match status" value="1"/>
</dbReference>
<keyword evidence="3" id="KW-1185">Reference proteome</keyword>
<organism evidence="2 3">
    <name type="scientific">Cucumis sativus</name>
    <name type="common">Cucumber</name>
    <dbReference type="NCBI Taxonomy" id="3659"/>
    <lineage>
        <taxon>Eukaryota</taxon>
        <taxon>Viridiplantae</taxon>
        <taxon>Streptophyta</taxon>
        <taxon>Embryophyta</taxon>
        <taxon>Tracheophyta</taxon>
        <taxon>Spermatophyta</taxon>
        <taxon>Magnoliopsida</taxon>
        <taxon>eudicotyledons</taxon>
        <taxon>Gunneridae</taxon>
        <taxon>Pentapetalae</taxon>
        <taxon>rosids</taxon>
        <taxon>fabids</taxon>
        <taxon>Cucurbitales</taxon>
        <taxon>Cucurbitaceae</taxon>
        <taxon>Benincaseae</taxon>
        <taxon>Cucumis</taxon>
    </lineage>
</organism>
<dbReference type="GO" id="GO:0006412">
    <property type="term" value="P:translation"/>
    <property type="evidence" value="ECO:0007669"/>
    <property type="project" value="InterPro"/>
</dbReference>
<dbReference type="AlphaFoldDB" id="A0A0A0KP49"/>
<name>A0A0A0KP49_CUCSA</name>
<reference evidence="2 3" key="4">
    <citation type="journal article" date="2011" name="BMC Genomics">
        <title>RNA-Seq improves annotation of protein-coding genes in the cucumber genome.</title>
        <authorList>
            <person name="Li Z."/>
            <person name="Zhang Z."/>
            <person name="Yan P."/>
            <person name="Huang S."/>
            <person name="Fei Z."/>
            <person name="Lin K."/>
        </authorList>
    </citation>
    <scope>NUCLEOTIDE SEQUENCE [LARGE SCALE GENOMIC DNA]</scope>
    <source>
        <strain evidence="3">cv. 9930</strain>
    </source>
</reference>
<dbReference type="Gramene" id="KGN51388">
    <property type="protein sequence ID" value="KGN51388"/>
    <property type="gene ID" value="Csa_5G524810"/>
</dbReference>
<dbReference type="SMART" id="SM01383">
    <property type="entry name" value="Ribosomal_L2"/>
    <property type="match status" value="1"/>
</dbReference>
<gene>
    <name evidence="2" type="ORF">Csa_5G524810</name>
</gene>
<dbReference type="GO" id="GO:0003735">
    <property type="term" value="F:structural constituent of ribosome"/>
    <property type="evidence" value="ECO:0007669"/>
    <property type="project" value="InterPro"/>
</dbReference>
<dbReference type="InterPro" id="IPR022666">
    <property type="entry name" value="Ribosomal_uL2_RNA-bd_dom"/>
</dbReference>